<dbReference type="EMBL" id="LATX01002104">
    <property type="protein sequence ID" value="KTB34235.1"/>
    <property type="molecule type" value="Genomic_DNA"/>
</dbReference>
<evidence type="ECO:0000313" key="2">
    <source>
        <dbReference type="EMBL" id="KTB34235.1"/>
    </source>
</evidence>
<feature type="chain" id="PRO_5006901713" description="Secreted protein" evidence="1">
    <location>
        <begin position="23"/>
        <end position="189"/>
    </location>
</feature>
<gene>
    <name evidence="2" type="ORF">WG66_13186</name>
</gene>
<name>A0A0W0FD34_MONRR</name>
<keyword evidence="1" id="KW-0732">Signal</keyword>
<evidence type="ECO:0000256" key="1">
    <source>
        <dbReference type="SAM" id="SignalP"/>
    </source>
</evidence>
<dbReference type="Proteomes" id="UP000054988">
    <property type="component" value="Unassembled WGS sequence"/>
</dbReference>
<dbReference type="AlphaFoldDB" id="A0A0W0FD34"/>
<organism evidence="2 3">
    <name type="scientific">Moniliophthora roreri</name>
    <name type="common">Frosty pod rot fungus</name>
    <name type="synonym">Monilia roreri</name>
    <dbReference type="NCBI Taxonomy" id="221103"/>
    <lineage>
        <taxon>Eukaryota</taxon>
        <taxon>Fungi</taxon>
        <taxon>Dikarya</taxon>
        <taxon>Basidiomycota</taxon>
        <taxon>Agaricomycotina</taxon>
        <taxon>Agaricomycetes</taxon>
        <taxon>Agaricomycetidae</taxon>
        <taxon>Agaricales</taxon>
        <taxon>Marasmiineae</taxon>
        <taxon>Marasmiaceae</taxon>
        <taxon>Moniliophthora</taxon>
    </lineage>
</organism>
<accession>A0A0W0FD34</accession>
<evidence type="ECO:0008006" key="4">
    <source>
        <dbReference type="Google" id="ProtNLM"/>
    </source>
</evidence>
<sequence length="189" mass="20546">MFTKQLATFLIVLFCGLSVIAAAGDECSSVSKTHIGEKQQVLFETKNCGGQASSLDDSKVAVNGKNSESRNVCGAQCDTVCYTTNKPPYYIPSDCQVIYDAIWYESQRNVKGHEFTIRKGHTVSMSYSTCKVSFVNEGKDLDLVYCRNDWGAVIKFIATSGTCPLGGKCVAQDKSWTIVAIGVKPIQGN</sequence>
<proteinExistence type="predicted"/>
<comment type="caution">
    <text evidence="2">The sequence shown here is derived from an EMBL/GenBank/DDBJ whole genome shotgun (WGS) entry which is preliminary data.</text>
</comment>
<reference evidence="2 3" key="1">
    <citation type="submission" date="2015-12" db="EMBL/GenBank/DDBJ databases">
        <title>Draft genome sequence of Moniliophthora roreri, the causal agent of frosty pod rot of cacao.</title>
        <authorList>
            <person name="Aime M.C."/>
            <person name="Diaz-Valderrama J.R."/>
            <person name="Kijpornyongpan T."/>
            <person name="Phillips-Mora W."/>
        </authorList>
    </citation>
    <scope>NUCLEOTIDE SEQUENCE [LARGE SCALE GENOMIC DNA]</scope>
    <source>
        <strain evidence="2 3">MCA 2952</strain>
    </source>
</reference>
<feature type="signal peptide" evidence="1">
    <location>
        <begin position="1"/>
        <end position="22"/>
    </location>
</feature>
<evidence type="ECO:0000313" key="3">
    <source>
        <dbReference type="Proteomes" id="UP000054988"/>
    </source>
</evidence>
<protein>
    <recommendedName>
        <fullName evidence="4">Secreted protein</fullName>
    </recommendedName>
</protein>